<evidence type="ECO:0000256" key="4">
    <source>
        <dbReference type="ARBA" id="ARBA00023125"/>
    </source>
</evidence>
<dbReference type="SUPFAM" id="SSF52172">
    <property type="entry name" value="CheY-like"/>
    <property type="match status" value="1"/>
</dbReference>
<dbReference type="InterPro" id="IPR016032">
    <property type="entry name" value="Sig_transdc_resp-reg_C-effctor"/>
</dbReference>
<dbReference type="SMART" id="SM00448">
    <property type="entry name" value="REC"/>
    <property type="match status" value="1"/>
</dbReference>
<dbReference type="EMBL" id="JAPMOU010000027">
    <property type="protein sequence ID" value="MDE1464023.1"/>
    <property type="molecule type" value="Genomic_DNA"/>
</dbReference>
<dbReference type="PROSITE" id="PS51755">
    <property type="entry name" value="OMPR_PHOB"/>
    <property type="match status" value="1"/>
</dbReference>
<evidence type="ECO:0000313" key="10">
    <source>
        <dbReference type="EMBL" id="MDE1464023.1"/>
    </source>
</evidence>
<evidence type="ECO:0000256" key="2">
    <source>
        <dbReference type="ARBA" id="ARBA00023012"/>
    </source>
</evidence>
<dbReference type="PANTHER" id="PTHR48111:SF21">
    <property type="entry name" value="DNA-BINDING DUAL MASTER TRANSCRIPTIONAL REGULATOR RPAA"/>
    <property type="match status" value="1"/>
</dbReference>
<dbReference type="InterPro" id="IPR001867">
    <property type="entry name" value="OmpR/PhoB-type_DNA-bd"/>
</dbReference>
<dbReference type="PANTHER" id="PTHR48111">
    <property type="entry name" value="REGULATOR OF RPOS"/>
    <property type="match status" value="1"/>
</dbReference>
<dbReference type="InterPro" id="IPR001789">
    <property type="entry name" value="Sig_transdc_resp-reg_receiver"/>
</dbReference>
<evidence type="ECO:0000256" key="7">
    <source>
        <dbReference type="PROSITE-ProRule" id="PRU01091"/>
    </source>
</evidence>
<evidence type="ECO:0000259" key="8">
    <source>
        <dbReference type="PROSITE" id="PS50110"/>
    </source>
</evidence>
<name>A0ABT5UEX5_9GAMM</name>
<proteinExistence type="predicted"/>
<accession>A0ABT5UEX5</accession>
<feature type="DNA-binding region" description="OmpR/PhoB-type" evidence="7">
    <location>
        <begin position="118"/>
        <end position="212"/>
    </location>
</feature>
<keyword evidence="3" id="KW-0805">Transcription regulation</keyword>
<dbReference type="CDD" id="cd00383">
    <property type="entry name" value="trans_reg_C"/>
    <property type="match status" value="1"/>
</dbReference>
<sequence>MNILLLEDDELLSKRLNELFYKNKYHCNKCYTLDSVDNSWTNADIAILSLDLLGDSYFSQIACLLTLKAIPIIILSHSDETEHRINSFRAGARGFLVKPVYTQEIIAIAQMLLRPIGESEIIYKDLKINLSNNVAYYKNEQVCLSRKEIKLLAFLASHPSRLCNRDEILKQVWGYNSLPSTRTVDNHILSIRKKVPELKINTVRGVGYQLEISE</sequence>
<gene>
    <name evidence="10" type="ORF">ORQ98_18880</name>
</gene>
<dbReference type="Proteomes" id="UP001528823">
    <property type="component" value="Unassembled WGS sequence"/>
</dbReference>
<dbReference type="Pfam" id="PF00072">
    <property type="entry name" value="Response_reg"/>
    <property type="match status" value="1"/>
</dbReference>
<evidence type="ECO:0000256" key="5">
    <source>
        <dbReference type="ARBA" id="ARBA00023163"/>
    </source>
</evidence>
<evidence type="ECO:0000313" key="11">
    <source>
        <dbReference type="Proteomes" id="UP001528823"/>
    </source>
</evidence>
<feature type="domain" description="Response regulatory" evidence="8">
    <location>
        <begin position="2"/>
        <end position="113"/>
    </location>
</feature>
<dbReference type="RefSeq" id="WP_274690354.1">
    <property type="nucleotide sequence ID" value="NZ_JAPMOU010000027.1"/>
</dbReference>
<reference evidence="10 11" key="1">
    <citation type="submission" date="2022-11" db="EMBL/GenBank/DDBJ databases">
        <title>Spartinivicinus poritis sp. nov., isolated from scleractinian coral Porites lutea.</title>
        <authorList>
            <person name="Zhang G."/>
            <person name="Cai L."/>
            <person name="Wei Q."/>
        </authorList>
    </citation>
    <scope>NUCLEOTIDE SEQUENCE [LARGE SCALE GENOMIC DNA]</scope>
    <source>
        <strain evidence="10 11">A2-2</strain>
    </source>
</reference>
<keyword evidence="4 7" id="KW-0238">DNA-binding</keyword>
<protein>
    <submittedName>
        <fullName evidence="10">Response regulator transcription factor</fullName>
    </submittedName>
</protein>
<evidence type="ECO:0000259" key="9">
    <source>
        <dbReference type="PROSITE" id="PS51755"/>
    </source>
</evidence>
<dbReference type="InterPro" id="IPR039420">
    <property type="entry name" value="WalR-like"/>
</dbReference>
<comment type="caution">
    <text evidence="10">The sequence shown here is derived from an EMBL/GenBank/DDBJ whole genome shotgun (WGS) entry which is preliminary data.</text>
</comment>
<evidence type="ECO:0000256" key="1">
    <source>
        <dbReference type="ARBA" id="ARBA00022553"/>
    </source>
</evidence>
<keyword evidence="2" id="KW-0902">Two-component regulatory system</keyword>
<evidence type="ECO:0000256" key="3">
    <source>
        <dbReference type="ARBA" id="ARBA00023015"/>
    </source>
</evidence>
<dbReference type="Gene3D" id="3.40.50.2300">
    <property type="match status" value="1"/>
</dbReference>
<dbReference type="SUPFAM" id="SSF46894">
    <property type="entry name" value="C-terminal effector domain of the bipartite response regulators"/>
    <property type="match status" value="1"/>
</dbReference>
<dbReference type="PROSITE" id="PS50110">
    <property type="entry name" value="RESPONSE_REGULATORY"/>
    <property type="match status" value="1"/>
</dbReference>
<dbReference type="Pfam" id="PF00486">
    <property type="entry name" value="Trans_reg_C"/>
    <property type="match status" value="1"/>
</dbReference>
<organism evidence="10 11">
    <name type="scientific">Spartinivicinus poritis</name>
    <dbReference type="NCBI Taxonomy" id="2994640"/>
    <lineage>
        <taxon>Bacteria</taxon>
        <taxon>Pseudomonadati</taxon>
        <taxon>Pseudomonadota</taxon>
        <taxon>Gammaproteobacteria</taxon>
        <taxon>Oceanospirillales</taxon>
        <taxon>Zooshikellaceae</taxon>
        <taxon>Spartinivicinus</taxon>
    </lineage>
</organism>
<evidence type="ECO:0000256" key="6">
    <source>
        <dbReference type="PROSITE-ProRule" id="PRU00169"/>
    </source>
</evidence>
<dbReference type="InterPro" id="IPR036388">
    <property type="entry name" value="WH-like_DNA-bd_sf"/>
</dbReference>
<dbReference type="Gene3D" id="1.10.10.10">
    <property type="entry name" value="Winged helix-like DNA-binding domain superfamily/Winged helix DNA-binding domain"/>
    <property type="match status" value="1"/>
</dbReference>
<keyword evidence="1" id="KW-0597">Phosphoprotein</keyword>
<comment type="caution">
    <text evidence="6">Lacks conserved residue(s) required for the propagation of feature annotation.</text>
</comment>
<keyword evidence="5" id="KW-0804">Transcription</keyword>
<dbReference type="SMART" id="SM00862">
    <property type="entry name" value="Trans_reg_C"/>
    <property type="match status" value="1"/>
</dbReference>
<dbReference type="InterPro" id="IPR011006">
    <property type="entry name" value="CheY-like_superfamily"/>
</dbReference>
<feature type="domain" description="OmpR/PhoB-type" evidence="9">
    <location>
        <begin position="118"/>
        <end position="212"/>
    </location>
</feature>
<keyword evidence="11" id="KW-1185">Reference proteome</keyword>